<dbReference type="Proteomes" id="UP000594263">
    <property type="component" value="Unplaced"/>
</dbReference>
<protein>
    <submittedName>
        <fullName evidence="1">Uncharacterized protein</fullName>
    </submittedName>
</protein>
<proteinExistence type="predicted"/>
<organism evidence="1 2">
    <name type="scientific">Kalanchoe fedtschenkoi</name>
    <name type="common">Lavender scallops</name>
    <name type="synonym">South American air plant</name>
    <dbReference type="NCBI Taxonomy" id="63787"/>
    <lineage>
        <taxon>Eukaryota</taxon>
        <taxon>Viridiplantae</taxon>
        <taxon>Streptophyta</taxon>
        <taxon>Embryophyta</taxon>
        <taxon>Tracheophyta</taxon>
        <taxon>Spermatophyta</taxon>
        <taxon>Magnoliopsida</taxon>
        <taxon>eudicotyledons</taxon>
        <taxon>Gunneridae</taxon>
        <taxon>Pentapetalae</taxon>
        <taxon>Saxifragales</taxon>
        <taxon>Crassulaceae</taxon>
        <taxon>Kalanchoe</taxon>
    </lineage>
</organism>
<dbReference type="EnsemblPlants" id="Kaladp0035s0053.1.v1.1">
    <property type="protein sequence ID" value="Kaladp0035s0053.1.v1.1.CDS.1"/>
    <property type="gene ID" value="Kaladp0035s0053.v1.1"/>
</dbReference>
<dbReference type="AlphaFoldDB" id="A0A7N0TF30"/>
<evidence type="ECO:0000313" key="2">
    <source>
        <dbReference type="Proteomes" id="UP000594263"/>
    </source>
</evidence>
<keyword evidence="2" id="KW-1185">Reference proteome</keyword>
<reference evidence="1" key="1">
    <citation type="submission" date="2021-01" db="UniProtKB">
        <authorList>
            <consortium name="EnsemblPlants"/>
        </authorList>
    </citation>
    <scope>IDENTIFICATION</scope>
</reference>
<evidence type="ECO:0000313" key="1">
    <source>
        <dbReference type="EnsemblPlants" id="Kaladp0035s0053.1.v1.1.CDS.1"/>
    </source>
</evidence>
<name>A0A7N0TF30_KALFE</name>
<dbReference type="Gramene" id="Kaladp0035s0053.1.v1.1">
    <property type="protein sequence ID" value="Kaladp0035s0053.1.v1.1.CDS.1"/>
    <property type="gene ID" value="Kaladp0035s0053.v1.1"/>
</dbReference>
<accession>A0A7N0TF30</accession>
<sequence length="66" mass="7606">MVIPRLKTLTLFAIPEMEFNCARVMRWNMFLQQCSIVNTQTAICASSRSSGSFAKSWDYKNTWTHG</sequence>